<organism evidence="2 3">
    <name type="scientific">Emticicia soli</name>
    <dbReference type="NCBI Taxonomy" id="2027878"/>
    <lineage>
        <taxon>Bacteria</taxon>
        <taxon>Pseudomonadati</taxon>
        <taxon>Bacteroidota</taxon>
        <taxon>Cytophagia</taxon>
        <taxon>Cytophagales</taxon>
        <taxon>Leadbetterellaceae</taxon>
        <taxon>Emticicia</taxon>
    </lineage>
</organism>
<sequence>MPEQILSEFAGAESTLTYKIDGNDFLFYGVYVSASGGMQDAPSLKEPQTVNWPGSHGTVVDLAAPRYNNREIELDCFIKAAGKLDFFNKVRAFLQAFQKPGLRRLELWIATKPLVYLVYLSEGVNIEKQWHEDEMFGTFTLKLIDPHPVKRLLKVVGSAVSIQFTSANPISIFWGDGSVKHDLLDDATATYNYASAGTYYPVVCGVIEEVEDFVHNAEVLWSKY</sequence>
<proteinExistence type="predicted"/>
<name>A0ABW5JB76_9BACT</name>
<dbReference type="EMBL" id="JBHULC010000033">
    <property type="protein sequence ID" value="MFD2523312.1"/>
    <property type="molecule type" value="Genomic_DNA"/>
</dbReference>
<dbReference type="Proteomes" id="UP001597510">
    <property type="component" value="Unassembled WGS sequence"/>
</dbReference>
<feature type="domain" description="Siphovirus-type tail component RIFT-related" evidence="1">
    <location>
        <begin position="44"/>
        <end position="143"/>
    </location>
</feature>
<dbReference type="InterPro" id="IPR008841">
    <property type="entry name" value="Siphovirus-type_tail_N"/>
</dbReference>
<evidence type="ECO:0000313" key="2">
    <source>
        <dbReference type="EMBL" id="MFD2523312.1"/>
    </source>
</evidence>
<accession>A0ABW5JB76</accession>
<gene>
    <name evidence="2" type="ORF">ACFSR2_20610</name>
</gene>
<evidence type="ECO:0000259" key="1">
    <source>
        <dbReference type="Pfam" id="PF05709"/>
    </source>
</evidence>
<dbReference type="Gene3D" id="2.40.30.200">
    <property type="match status" value="1"/>
</dbReference>
<reference evidence="3" key="1">
    <citation type="journal article" date="2019" name="Int. J. Syst. Evol. Microbiol.">
        <title>The Global Catalogue of Microorganisms (GCM) 10K type strain sequencing project: providing services to taxonomists for standard genome sequencing and annotation.</title>
        <authorList>
            <consortium name="The Broad Institute Genomics Platform"/>
            <consortium name="The Broad Institute Genome Sequencing Center for Infectious Disease"/>
            <person name="Wu L."/>
            <person name="Ma J."/>
        </authorList>
    </citation>
    <scope>NUCLEOTIDE SEQUENCE [LARGE SCALE GENOMIC DNA]</scope>
    <source>
        <strain evidence="3">KCTC 52344</strain>
    </source>
</reference>
<protein>
    <submittedName>
        <fullName evidence="2">Phage tail domain-containing protein</fullName>
    </submittedName>
</protein>
<keyword evidence="3" id="KW-1185">Reference proteome</keyword>
<comment type="caution">
    <text evidence="2">The sequence shown here is derived from an EMBL/GenBank/DDBJ whole genome shotgun (WGS) entry which is preliminary data.</text>
</comment>
<evidence type="ECO:0000313" key="3">
    <source>
        <dbReference type="Proteomes" id="UP001597510"/>
    </source>
</evidence>
<dbReference type="RefSeq" id="WP_340240692.1">
    <property type="nucleotide sequence ID" value="NZ_JBBEWC010000024.1"/>
</dbReference>
<dbReference type="Pfam" id="PF05709">
    <property type="entry name" value="Sipho_tail"/>
    <property type="match status" value="1"/>
</dbReference>